<dbReference type="PRINTS" id="PR02043">
    <property type="entry name" value="CANCERSCCP1"/>
</dbReference>
<comment type="caution">
    <text evidence="2">The sequence shown here is derived from an EMBL/GenBank/DDBJ whole genome shotgun (WGS) entry which is preliminary data.</text>
</comment>
<organism evidence="2 3">
    <name type="scientific">Aromia moschata</name>
    <dbReference type="NCBI Taxonomy" id="1265417"/>
    <lineage>
        <taxon>Eukaryota</taxon>
        <taxon>Metazoa</taxon>
        <taxon>Ecdysozoa</taxon>
        <taxon>Arthropoda</taxon>
        <taxon>Hexapoda</taxon>
        <taxon>Insecta</taxon>
        <taxon>Pterygota</taxon>
        <taxon>Neoptera</taxon>
        <taxon>Endopterygota</taxon>
        <taxon>Coleoptera</taxon>
        <taxon>Polyphaga</taxon>
        <taxon>Cucujiformia</taxon>
        <taxon>Chrysomeloidea</taxon>
        <taxon>Cerambycidae</taxon>
        <taxon>Cerambycinae</taxon>
        <taxon>Callichromatini</taxon>
        <taxon>Aromia</taxon>
    </lineage>
</organism>
<evidence type="ECO:0000259" key="1">
    <source>
        <dbReference type="Pfam" id="PF12366"/>
    </source>
</evidence>
<feature type="domain" description="CASC1 C-terminal" evidence="1">
    <location>
        <begin position="26"/>
        <end position="218"/>
    </location>
</feature>
<dbReference type="InterPro" id="IPR023247">
    <property type="entry name" value="IC97/Dnai7-like"/>
</dbReference>
<protein>
    <recommendedName>
        <fullName evidence="1">CASC1 C-terminal domain-containing protein</fullName>
    </recommendedName>
</protein>
<dbReference type="AlphaFoldDB" id="A0AAV8Z3Y1"/>
<name>A0AAV8Z3Y1_9CUCU</name>
<proteinExistence type="predicted"/>
<keyword evidence="3" id="KW-1185">Reference proteome</keyword>
<dbReference type="InterPro" id="IPR022110">
    <property type="entry name" value="CASC1_C"/>
</dbReference>
<sequence>MAPARALSGTASSVPLERRRETLEQKDVQDLKHNEEKGMVSFRTGAFGIFGLAALRYANLPYQAWEIRPEEDGTVTFQLTTAVLFLEFNVKDGLICITLLKNSPNKSLKSLTGTYFKFHKLKRILKETGVDIFPEYDAFCYVENSCEKHWPMEKHLYHNMAELCNMFNFTWSRWNLTAGRRTVVMQMREYAPDKPKQKNYSMLLVTPLKATYVDCTEVSQFFNEEEIEGMRFCADLYSLMKATCSITLRKKIEAVSWETVYALSNLLVSTRVLSFS</sequence>
<dbReference type="PANTHER" id="PTHR20929:SF11">
    <property type="entry name" value="DYNEIN AXONEMAL INTERMEDIATE CHAIN 7"/>
    <property type="match status" value="1"/>
</dbReference>
<dbReference type="GO" id="GO:0005930">
    <property type="term" value="C:axoneme"/>
    <property type="evidence" value="ECO:0007669"/>
    <property type="project" value="TreeGrafter"/>
</dbReference>
<dbReference type="EMBL" id="JAPWTK010000017">
    <property type="protein sequence ID" value="KAJ8958390.1"/>
    <property type="molecule type" value="Genomic_DNA"/>
</dbReference>
<dbReference type="Pfam" id="PF12366">
    <property type="entry name" value="Casc1_C"/>
    <property type="match status" value="1"/>
</dbReference>
<evidence type="ECO:0000313" key="3">
    <source>
        <dbReference type="Proteomes" id="UP001162162"/>
    </source>
</evidence>
<dbReference type="Proteomes" id="UP001162162">
    <property type="component" value="Unassembled WGS sequence"/>
</dbReference>
<dbReference type="GO" id="GO:0008017">
    <property type="term" value="F:microtubule binding"/>
    <property type="evidence" value="ECO:0007669"/>
    <property type="project" value="TreeGrafter"/>
</dbReference>
<evidence type="ECO:0000313" key="2">
    <source>
        <dbReference type="EMBL" id="KAJ8958390.1"/>
    </source>
</evidence>
<reference evidence="2" key="1">
    <citation type="journal article" date="2023" name="Insect Mol. Biol.">
        <title>Genome sequencing provides insights into the evolution of gene families encoding plant cell wall-degrading enzymes in longhorned beetles.</title>
        <authorList>
            <person name="Shin N.R."/>
            <person name="Okamura Y."/>
            <person name="Kirsch R."/>
            <person name="Pauchet Y."/>
        </authorList>
    </citation>
    <scope>NUCLEOTIDE SEQUENCE</scope>
    <source>
        <strain evidence="2">AMC_N1</strain>
    </source>
</reference>
<dbReference type="PANTHER" id="PTHR20929">
    <property type="entry name" value="LUNG ADENOMA SUSCEPTIBILITY 1-RELATED"/>
    <property type="match status" value="1"/>
</dbReference>
<gene>
    <name evidence="2" type="ORF">NQ318_002172</name>
</gene>
<dbReference type="GO" id="GO:0048487">
    <property type="term" value="F:beta-tubulin binding"/>
    <property type="evidence" value="ECO:0007669"/>
    <property type="project" value="TreeGrafter"/>
</dbReference>
<accession>A0AAV8Z3Y1</accession>